<dbReference type="InterPro" id="IPR013977">
    <property type="entry name" value="GcvT_C"/>
</dbReference>
<comment type="caution">
    <text evidence="5">The sequence shown here is derived from an EMBL/GenBank/DDBJ whole genome shotgun (WGS) entry which is preliminary data.</text>
</comment>
<evidence type="ECO:0000259" key="3">
    <source>
        <dbReference type="Pfam" id="PF01571"/>
    </source>
</evidence>
<dbReference type="InterPro" id="IPR027266">
    <property type="entry name" value="TrmE/GcvT-like"/>
</dbReference>
<dbReference type="Gene3D" id="3.30.70.1400">
    <property type="entry name" value="Aminomethyltransferase beta-barrel domains"/>
    <property type="match status" value="1"/>
</dbReference>
<dbReference type="EMBL" id="JAODUP010000037">
    <property type="protein sequence ID" value="KAK2166623.1"/>
    <property type="molecule type" value="Genomic_DNA"/>
</dbReference>
<dbReference type="Pfam" id="PF01571">
    <property type="entry name" value="GCV_T"/>
    <property type="match status" value="1"/>
</dbReference>
<evidence type="ECO:0000313" key="5">
    <source>
        <dbReference type="EMBL" id="KAK2166623.1"/>
    </source>
</evidence>
<dbReference type="PANTHER" id="PTHR43757">
    <property type="entry name" value="AMINOMETHYLTRANSFERASE"/>
    <property type="match status" value="1"/>
</dbReference>
<sequence>MGAVFRDLIGFERASHYDNYETNIVVVGNDDDDDDDDDKDEDNNDDKGLHTSTVRRLLEVQYKTSRNLRMSPMFPRMQANRAVYGQIMGYERPLWFEPQDILDFDDMQRPQGTNKGSFNKPAWFEKVRSEYWACREGVCLIDMSTFSKFELRSAGTEVVDFLQHVCSNDVDRSIGSIIHTGMHNKNGGYENDCSVVRMEDNRYFMISPTAQQTRSFKWLRKHLPADGSVQLSDVTSMYTAINVIGPKAKELLAELTDARLGSQDFMHMTCKLINVGQASGIKAMRLTHSGEDGWMLYIPSEYALHVYDCLMEAGKNYGVRNAGYYALRALRTEKFFAYWGTDLTPFVTPLECGREYRVKFDRGGFIGYPALLRQRSEGIKKKLVQFLIEDHDLDEDPWPWGSEPIYRNGKYCGMTTSTAYGFTLDRHICLGYVHDLDEDTGEAKIINNDFILKNAKFEIDIAGKRFSTKAGIYPPKLASAAIVINPVKPGQ</sequence>
<organism evidence="5 6">
    <name type="scientific">Paralvinella palmiformis</name>
    <dbReference type="NCBI Taxonomy" id="53620"/>
    <lineage>
        <taxon>Eukaryota</taxon>
        <taxon>Metazoa</taxon>
        <taxon>Spiralia</taxon>
        <taxon>Lophotrochozoa</taxon>
        <taxon>Annelida</taxon>
        <taxon>Polychaeta</taxon>
        <taxon>Sedentaria</taxon>
        <taxon>Canalipalpata</taxon>
        <taxon>Terebellida</taxon>
        <taxon>Terebelliformia</taxon>
        <taxon>Alvinellidae</taxon>
        <taxon>Paralvinella</taxon>
    </lineage>
</organism>
<dbReference type="Proteomes" id="UP001208570">
    <property type="component" value="Unassembled WGS sequence"/>
</dbReference>
<evidence type="ECO:0000313" key="6">
    <source>
        <dbReference type="Proteomes" id="UP001208570"/>
    </source>
</evidence>
<evidence type="ECO:0008006" key="7">
    <source>
        <dbReference type="Google" id="ProtNLM"/>
    </source>
</evidence>
<feature type="domain" description="Aminomethyltransferase C-terminal" evidence="4">
    <location>
        <begin position="381"/>
        <end position="469"/>
    </location>
</feature>
<dbReference type="FunFam" id="2.40.30.110:FF:000004">
    <property type="entry name" value="Pyruvate dehydrogenase phosphatase regulatory subunit, mitochondrial"/>
    <property type="match status" value="1"/>
</dbReference>
<dbReference type="SUPFAM" id="SSF101790">
    <property type="entry name" value="Aminomethyltransferase beta-barrel domain"/>
    <property type="match status" value="1"/>
</dbReference>
<dbReference type="InterPro" id="IPR028896">
    <property type="entry name" value="GcvT/YgfZ/DmdA"/>
</dbReference>
<accession>A0AAD9K7Q5</accession>
<evidence type="ECO:0000259" key="4">
    <source>
        <dbReference type="Pfam" id="PF08669"/>
    </source>
</evidence>
<dbReference type="Pfam" id="PF08669">
    <property type="entry name" value="GCV_T_C"/>
    <property type="match status" value="1"/>
</dbReference>
<name>A0AAD9K7Q5_9ANNE</name>
<keyword evidence="6" id="KW-1185">Reference proteome</keyword>
<feature type="region of interest" description="Disordered" evidence="2">
    <location>
        <begin position="27"/>
        <end position="50"/>
    </location>
</feature>
<dbReference type="Gene3D" id="3.30.1360.120">
    <property type="entry name" value="Probable tRNA modification gtpase trme, domain 1"/>
    <property type="match status" value="1"/>
</dbReference>
<comment type="similarity">
    <text evidence="1">Belongs to the GcvT family.</text>
</comment>
<feature type="domain" description="GCVT N-terminal" evidence="3">
    <location>
        <begin position="74"/>
        <end position="361"/>
    </location>
</feature>
<dbReference type="FunFam" id="3.30.70.1400:FF:000003">
    <property type="entry name" value="Pyruvate dehydrogenase phosphatase regulatory subunit"/>
    <property type="match status" value="1"/>
</dbReference>
<dbReference type="InterPro" id="IPR029043">
    <property type="entry name" value="GcvT/YgfZ_C"/>
</dbReference>
<gene>
    <name evidence="5" type="ORF">LSH36_37g08041</name>
</gene>
<dbReference type="PANTHER" id="PTHR43757:SF15">
    <property type="entry name" value="PYRUVATE DEHYDROGENASE PHOSPHATASE REGULATORY SUBUNIT, MITOCHONDRIAL-LIKE"/>
    <property type="match status" value="1"/>
</dbReference>
<protein>
    <recommendedName>
        <fullName evidence="7">Pyruvate dehydrogenase phosphatase regulatory subunit, mitochondrial</fullName>
    </recommendedName>
</protein>
<dbReference type="AlphaFoldDB" id="A0AAD9K7Q5"/>
<proteinExistence type="inferred from homology"/>
<evidence type="ECO:0000256" key="2">
    <source>
        <dbReference type="SAM" id="MobiDB-lite"/>
    </source>
</evidence>
<feature type="compositionally biased region" description="Acidic residues" evidence="2">
    <location>
        <begin position="29"/>
        <end position="44"/>
    </location>
</feature>
<dbReference type="GO" id="GO:0005739">
    <property type="term" value="C:mitochondrion"/>
    <property type="evidence" value="ECO:0007669"/>
    <property type="project" value="TreeGrafter"/>
</dbReference>
<dbReference type="Gene3D" id="2.40.30.110">
    <property type="entry name" value="Aminomethyltransferase beta-barrel domains"/>
    <property type="match status" value="1"/>
</dbReference>
<evidence type="ECO:0000256" key="1">
    <source>
        <dbReference type="ARBA" id="ARBA00008609"/>
    </source>
</evidence>
<dbReference type="SUPFAM" id="SSF103025">
    <property type="entry name" value="Folate-binding domain"/>
    <property type="match status" value="1"/>
</dbReference>
<reference evidence="5" key="1">
    <citation type="journal article" date="2023" name="Mol. Biol. Evol.">
        <title>Third-Generation Sequencing Reveals the Adaptive Role of the Epigenome in Three Deep-Sea Polychaetes.</title>
        <authorList>
            <person name="Perez M."/>
            <person name="Aroh O."/>
            <person name="Sun Y."/>
            <person name="Lan Y."/>
            <person name="Juniper S.K."/>
            <person name="Young C.R."/>
            <person name="Angers B."/>
            <person name="Qian P.Y."/>
        </authorList>
    </citation>
    <scope>NUCLEOTIDE SEQUENCE</scope>
    <source>
        <strain evidence="5">P08H-3</strain>
    </source>
</reference>
<dbReference type="InterPro" id="IPR006222">
    <property type="entry name" value="GCVT_N"/>
</dbReference>